<keyword evidence="3" id="KW-0547">Nucleotide-binding</keyword>
<evidence type="ECO:0000256" key="3">
    <source>
        <dbReference type="ARBA" id="ARBA00022741"/>
    </source>
</evidence>
<dbReference type="EMBL" id="JBEYBF010000031">
    <property type="protein sequence ID" value="MEU1956032.1"/>
    <property type="molecule type" value="Genomic_DNA"/>
</dbReference>
<comment type="similarity">
    <text evidence="1">Belongs to the ABC transporter superfamily.</text>
</comment>
<dbReference type="SUPFAM" id="SSF52540">
    <property type="entry name" value="P-loop containing nucleoside triphosphate hydrolases"/>
    <property type="match status" value="1"/>
</dbReference>
<dbReference type="InterPro" id="IPR003593">
    <property type="entry name" value="AAA+_ATPase"/>
</dbReference>
<keyword evidence="4 7" id="KW-0067">ATP-binding</keyword>
<dbReference type="PROSITE" id="PS00211">
    <property type="entry name" value="ABC_TRANSPORTER_1"/>
    <property type="match status" value="1"/>
</dbReference>
<dbReference type="InterPro" id="IPR027417">
    <property type="entry name" value="P-loop_NTPase"/>
</dbReference>
<protein>
    <submittedName>
        <fullName evidence="7">ATP-binding cassette domain-containing protein</fullName>
    </submittedName>
</protein>
<gene>
    <name evidence="7" type="ORF">ABZ510_29790</name>
</gene>
<feature type="domain" description="ABC transporter" evidence="6">
    <location>
        <begin position="2"/>
        <end position="239"/>
    </location>
</feature>
<reference evidence="7 8" key="1">
    <citation type="submission" date="2024-06" db="EMBL/GenBank/DDBJ databases">
        <title>The Natural Products Discovery Center: Release of the First 8490 Sequenced Strains for Exploring Actinobacteria Biosynthetic Diversity.</title>
        <authorList>
            <person name="Kalkreuter E."/>
            <person name="Kautsar S.A."/>
            <person name="Yang D."/>
            <person name="Bader C.D."/>
            <person name="Teijaro C.N."/>
            <person name="Fluegel L."/>
            <person name="Davis C.M."/>
            <person name="Simpson J.R."/>
            <person name="Lauterbach L."/>
            <person name="Steele A.D."/>
            <person name="Gui C."/>
            <person name="Meng S."/>
            <person name="Li G."/>
            <person name="Viehrig K."/>
            <person name="Ye F."/>
            <person name="Su P."/>
            <person name="Kiefer A.F."/>
            <person name="Nichols A."/>
            <person name="Cepeda A.J."/>
            <person name="Yan W."/>
            <person name="Fan B."/>
            <person name="Jiang Y."/>
            <person name="Adhikari A."/>
            <person name="Zheng C.-J."/>
            <person name="Schuster L."/>
            <person name="Cowan T.M."/>
            <person name="Smanski M.J."/>
            <person name="Chevrette M.G."/>
            <person name="De Carvalho L.P.S."/>
            <person name="Shen B."/>
        </authorList>
    </citation>
    <scope>NUCLEOTIDE SEQUENCE [LARGE SCALE GENOMIC DNA]</scope>
    <source>
        <strain evidence="7 8">NPDC019708</strain>
    </source>
</reference>
<evidence type="ECO:0000313" key="8">
    <source>
        <dbReference type="Proteomes" id="UP001550628"/>
    </source>
</evidence>
<keyword evidence="2" id="KW-0813">Transport</keyword>
<evidence type="ECO:0000313" key="7">
    <source>
        <dbReference type="EMBL" id="MEU1956032.1"/>
    </source>
</evidence>
<dbReference type="PANTHER" id="PTHR43820:SF4">
    <property type="entry name" value="HIGH-AFFINITY BRANCHED-CHAIN AMINO ACID TRANSPORT ATP-BINDING PROTEIN LIVF"/>
    <property type="match status" value="1"/>
</dbReference>
<dbReference type="PROSITE" id="PS50893">
    <property type="entry name" value="ABC_TRANSPORTER_2"/>
    <property type="match status" value="1"/>
</dbReference>
<evidence type="ECO:0000259" key="6">
    <source>
        <dbReference type="PROSITE" id="PS50893"/>
    </source>
</evidence>
<dbReference type="SMART" id="SM00382">
    <property type="entry name" value="AAA"/>
    <property type="match status" value="1"/>
</dbReference>
<dbReference type="Pfam" id="PF00005">
    <property type="entry name" value="ABC_tran"/>
    <property type="match status" value="1"/>
</dbReference>
<name>A0ABV2WYR0_9NOCA</name>
<dbReference type="Proteomes" id="UP001550628">
    <property type="component" value="Unassembled WGS sequence"/>
</dbReference>
<dbReference type="InterPro" id="IPR052156">
    <property type="entry name" value="BCAA_Transport_ATP-bd_LivF"/>
</dbReference>
<evidence type="ECO:0000256" key="5">
    <source>
        <dbReference type="ARBA" id="ARBA00022970"/>
    </source>
</evidence>
<accession>A0ABV2WYR0</accession>
<dbReference type="InterPro" id="IPR003439">
    <property type="entry name" value="ABC_transporter-like_ATP-bd"/>
</dbReference>
<keyword evidence="8" id="KW-1185">Reference proteome</keyword>
<dbReference type="PANTHER" id="PTHR43820">
    <property type="entry name" value="HIGH-AFFINITY BRANCHED-CHAIN AMINO ACID TRANSPORT ATP-BINDING PROTEIN LIVF"/>
    <property type="match status" value="1"/>
</dbReference>
<evidence type="ECO:0000256" key="4">
    <source>
        <dbReference type="ARBA" id="ARBA00022840"/>
    </source>
</evidence>
<dbReference type="GO" id="GO:0005524">
    <property type="term" value="F:ATP binding"/>
    <property type="evidence" value="ECO:0007669"/>
    <property type="project" value="UniProtKB-KW"/>
</dbReference>
<keyword evidence="5" id="KW-0029">Amino-acid transport</keyword>
<dbReference type="RefSeq" id="WP_356959355.1">
    <property type="nucleotide sequence ID" value="NZ_JBEYBD010000028.1"/>
</dbReference>
<proteinExistence type="inferred from homology"/>
<evidence type="ECO:0000256" key="1">
    <source>
        <dbReference type="ARBA" id="ARBA00005417"/>
    </source>
</evidence>
<dbReference type="Gene3D" id="3.40.50.300">
    <property type="entry name" value="P-loop containing nucleotide triphosphate hydrolases"/>
    <property type="match status" value="1"/>
</dbReference>
<evidence type="ECO:0000256" key="2">
    <source>
        <dbReference type="ARBA" id="ARBA00022448"/>
    </source>
</evidence>
<comment type="caution">
    <text evidence="7">The sequence shown here is derived from an EMBL/GenBank/DDBJ whole genome shotgun (WGS) entry which is preliminary data.</text>
</comment>
<sequence length="239" mass="25559">MIEAKNLKVRYRSGALGALDISLRVAAGQVVALFGPNGAGKTTAVRAITGFLRSEGARVVGGSVMFDGKDITNLEPWQTSRMGLSMVPERQKIFPSMTVRENLTALGKRPPRARRLEKWDQACSLFPVLAERMGEPAGRLSGGQQQMLAIARCLLADARVVIVDEMTQGLHHSLQPVLFDAIRAIVADGTSVVLVDESTGFALQVADFCYIIGGGRVRDEGDAAKFADSALLAAGYVEA</sequence>
<dbReference type="InterPro" id="IPR017871">
    <property type="entry name" value="ABC_transporter-like_CS"/>
</dbReference>
<organism evidence="7 8">
    <name type="scientific">Nocardia rhamnosiphila</name>
    <dbReference type="NCBI Taxonomy" id="426716"/>
    <lineage>
        <taxon>Bacteria</taxon>
        <taxon>Bacillati</taxon>
        <taxon>Actinomycetota</taxon>
        <taxon>Actinomycetes</taxon>
        <taxon>Mycobacteriales</taxon>
        <taxon>Nocardiaceae</taxon>
        <taxon>Nocardia</taxon>
    </lineage>
</organism>